<evidence type="ECO:0000256" key="1">
    <source>
        <dbReference type="SAM" id="Coils"/>
    </source>
</evidence>
<dbReference type="Proteomes" id="UP001151234">
    <property type="component" value="Unassembled WGS sequence"/>
</dbReference>
<dbReference type="EMBL" id="JAPJZI010000001">
    <property type="protein sequence ID" value="MDA5399241.1"/>
    <property type="molecule type" value="Genomic_DNA"/>
</dbReference>
<name>A0A9X3ULW3_9HYPH</name>
<sequence>MRSSALKLAALMLVLPLALSACATLNEAECETTNWRDLGERNGQQGKASSFIVEHQKACSAYGLPVDGTAWRAGWEQGIRQYCTPQNGLLVGKAGKSYANACPVDLAPGFLRTYSVGKRVYDAGQERDRVRREIEELERSLSDVSDQKELVRIQSRLIIKQNDLFQAQANLRDAEREADAIAYAR</sequence>
<keyword evidence="2" id="KW-0732">Signal</keyword>
<organism evidence="3 4">
    <name type="scientific">Hoeflea prorocentri</name>
    <dbReference type="NCBI Taxonomy" id="1922333"/>
    <lineage>
        <taxon>Bacteria</taxon>
        <taxon>Pseudomonadati</taxon>
        <taxon>Pseudomonadota</taxon>
        <taxon>Alphaproteobacteria</taxon>
        <taxon>Hyphomicrobiales</taxon>
        <taxon>Rhizobiaceae</taxon>
        <taxon>Hoeflea</taxon>
    </lineage>
</organism>
<accession>A0A9X3ULW3</accession>
<evidence type="ECO:0000313" key="4">
    <source>
        <dbReference type="Proteomes" id="UP001151234"/>
    </source>
</evidence>
<gene>
    <name evidence="3" type="ORF">OQ273_11715</name>
</gene>
<dbReference type="RefSeq" id="WP_267990685.1">
    <property type="nucleotide sequence ID" value="NZ_JAPJZI010000001.1"/>
</dbReference>
<proteinExistence type="predicted"/>
<dbReference type="Pfam" id="PF10973">
    <property type="entry name" value="DUF2799"/>
    <property type="match status" value="1"/>
</dbReference>
<keyword evidence="4" id="KW-1185">Reference proteome</keyword>
<evidence type="ECO:0000313" key="3">
    <source>
        <dbReference type="EMBL" id="MDA5399241.1"/>
    </source>
</evidence>
<feature type="coiled-coil region" evidence="1">
    <location>
        <begin position="120"/>
        <end position="177"/>
    </location>
</feature>
<dbReference type="PROSITE" id="PS51257">
    <property type="entry name" value="PROKAR_LIPOPROTEIN"/>
    <property type="match status" value="1"/>
</dbReference>
<keyword evidence="1" id="KW-0175">Coiled coil</keyword>
<dbReference type="AlphaFoldDB" id="A0A9X3ULW3"/>
<feature type="chain" id="PRO_5040771868" evidence="2">
    <location>
        <begin position="24"/>
        <end position="185"/>
    </location>
</feature>
<protein>
    <submittedName>
        <fullName evidence="3">DUF2799 domain-containing protein</fullName>
    </submittedName>
</protein>
<evidence type="ECO:0000256" key="2">
    <source>
        <dbReference type="SAM" id="SignalP"/>
    </source>
</evidence>
<dbReference type="InterPro" id="IPR021242">
    <property type="entry name" value="DUF2799"/>
</dbReference>
<comment type="caution">
    <text evidence="3">The sequence shown here is derived from an EMBL/GenBank/DDBJ whole genome shotgun (WGS) entry which is preliminary data.</text>
</comment>
<feature type="signal peptide" evidence="2">
    <location>
        <begin position="1"/>
        <end position="23"/>
    </location>
</feature>
<reference evidence="3" key="1">
    <citation type="submission" date="2022-11" db="EMBL/GenBank/DDBJ databases">
        <title>Draft genome sequence of Hoeflea poritis E7-10 and Hoeflea prorocentri PM5-8, separated from scleractinian coral Porites lutea and marine dinoflagellate.</title>
        <authorList>
            <person name="Zhang G."/>
            <person name="Wei Q."/>
            <person name="Cai L."/>
        </authorList>
    </citation>
    <scope>NUCLEOTIDE SEQUENCE</scope>
    <source>
        <strain evidence="3">PM5-8</strain>
    </source>
</reference>